<reference evidence="2 3" key="1">
    <citation type="journal article" date="2013" name="PLoS Genet.">
        <title>Genomic mechanisms accounting for the adaptation to parasitism in nematode-trapping fungi.</title>
        <authorList>
            <person name="Meerupati T."/>
            <person name="Andersson K.M."/>
            <person name="Friman E."/>
            <person name="Kumar D."/>
            <person name="Tunlid A."/>
            <person name="Ahren D."/>
        </authorList>
    </citation>
    <scope>NUCLEOTIDE SEQUENCE [LARGE SCALE GENOMIC DNA]</scope>
    <source>
        <strain evidence="2 3">CBS 200.50</strain>
    </source>
</reference>
<evidence type="ECO:0000313" key="2">
    <source>
        <dbReference type="EMBL" id="EPS40172.1"/>
    </source>
</evidence>
<protein>
    <recommendedName>
        <fullName evidence="4">F-box domain-containing protein</fullName>
    </recommendedName>
</protein>
<organism evidence="2 3">
    <name type="scientific">Dactylellina haptotyla (strain CBS 200.50)</name>
    <name type="common">Nematode-trapping fungus</name>
    <name type="synonym">Monacrosporium haptotylum</name>
    <dbReference type="NCBI Taxonomy" id="1284197"/>
    <lineage>
        <taxon>Eukaryota</taxon>
        <taxon>Fungi</taxon>
        <taxon>Dikarya</taxon>
        <taxon>Ascomycota</taxon>
        <taxon>Pezizomycotina</taxon>
        <taxon>Orbiliomycetes</taxon>
        <taxon>Orbiliales</taxon>
        <taxon>Orbiliaceae</taxon>
        <taxon>Dactylellina</taxon>
    </lineage>
</organism>
<keyword evidence="3" id="KW-1185">Reference proteome</keyword>
<name>S8BXV6_DACHA</name>
<evidence type="ECO:0008006" key="4">
    <source>
        <dbReference type="Google" id="ProtNLM"/>
    </source>
</evidence>
<feature type="region of interest" description="Disordered" evidence="1">
    <location>
        <begin position="1"/>
        <end position="23"/>
    </location>
</feature>
<dbReference type="Proteomes" id="UP000015100">
    <property type="component" value="Unassembled WGS sequence"/>
</dbReference>
<gene>
    <name evidence="2" type="ORF">H072_6039</name>
</gene>
<dbReference type="OrthoDB" id="10620406at2759"/>
<reference evidence="3" key="2">
    <citation type="submission" date="2013-04" db="EMBL/GenBank/DDBJ databases">
        <title>Genomic mechanisms accounting for the adaptation to parasitism in nematode-trapping fungi.</title>
        <authorList>
            <person name="Ahren D.G."/>
        </authorList>
    </citation>
    <scope>NUCLEOTIDE SEQUENCE [LARGE SCALE GENOMIC DNA]</scope>
    <source>
        <strain evidence="3">CBS 200.50</strain>
    </source>
</reference>
<dbReference type="HOGENOM" id="CLU_648934_0_0_1"/>
<dbReference type="AlphaFoldDB" id="S8BXV6"/>
<proteinExistence type="predicted"/>
<dbReference type="EMBL" id="AQGS01000434">
    <property type="protein sequence ID" value="EPS40172.1"/>
    <property type="molecule type" value="Genomic_DNA"/>
</dbReference>
<comment type="caution">
    <text evidence="2">The sequence shown here is derived from an EMBL/GenBank/DDBJ whole genome shotgun (WGS) entry which is preliminary data.</text>
</comment>
<sequence length="423" mass="48420">MSSQLSVKKQKGKSVPNSHRLPPSPLALLPSRIFGGICSNLDIKSLSNLLSTGRQVRRNFYTQVNDAYSQFPPVDAPHAEEVDEMINSIREITVNDCKIAQYLPQFYIHAITNCGLRRYRDERSGRGKRWEEAENVWNVMGVDKRLFVEKGMEFERRRGGKKFLWQTSAIMKLEYLSRLDEIAAGLHNIIIRACDTSRLLMERLEIDRAALEQFMYRILIVWTQSHLFGTQYNPLNGEIISVGRIKPGVLPIPQLPVLGNDPANIAYLEGEVEKHMISAISNLLWPAHTLAGYWTDQGRSDWDRQITTMVKIEFVRTVYPPFLVKMLNLRRPDPELGAVNDEWKYEATIRNFEGWLRVILETAQGGERWGFNADTKMLEKVWGCLKEFRGGGACGEYFDRVDMGCGCCKPRGLLEMAVELDDD</sequence>
<evidence type="ECO:0000313" key="3">
    <source>
        <dbReference type="Proteomes" id="UP000015100"/>
    </source>
</evidence>
<evidence type="ECO:0000256" key="1">
    <source>
        <dbReference type="SAM" id="MobiDB-lite"/>
    </source>
</evidence>
<accession>S8BXV6</accession>